<dbReference type="GO" id="GO:0000156">
    <property type="term" value="F:phosphorelay response regulator activity"/>
    <property type="evidence" value="ECO:0007669"/>
    <property type="project" value="TreeGrafter"/>
</dbReference>
<dbReference type="PANTHER" id="PTHR48111">
    <property type="entry name" value="REGULATOR OF RPOS"/>
    <property type="match status" value="1"/>
</dbReference>
<keyword evidence="5" id="KW-0804">Transcription</keyword>
<dbReference type="FunFam" id="3.40.50.2300:FF:000001">
    <property type="entry name" value="DNA-binding response regulator PhoB"/>
    <property type="match status" value="1"/>
</dbReference>
<comment type="caution">
    <text evidence="10">The sequence shown here is derived from an EMBL/GenBank/DDBJ whole genome shotgun (WGS) entry which is preliminary data.</text>
</comment>
<dbReference type="GO" id="GO:0006355">
    <property type="term" value="P:regulation of DNA-templated transcription"/>
    <property type="evidence" value="ECO:0007669"/>
    <property type="project" value="InterPro"/>
</dbReference>
<evidence type="ECO:0000259" key="8">
    <source>
        <dbReference type="PROSITE" id="PS50110"/>
    </source>
</evidence>
<sequence length="240" mass="27666">MPIPVRGQGLSFMPSQILVIEDDQYIQELIAEFLRSQHYEVEVASDGREGWDKIQQQTYDLVILDIMMPHLDGYTVCRMIREKSDMPIIVLTALGEEKDQLRAFEMQADDYVVKPFSFQVLMKRVEAVLRRTKSTLKQSELLYGGRLRMDADAYKVYVDGQLIDTTTKEFDILNVLLTNTGRIMTRDMLLDKIWGYDYFGDSRIVDAHIKNIRKKLGISVIRTVKGVGYAWENTPAEVEG</sequence>
<evidence type="ECO:0000256" key="7">
    <source>
        <dbReference type="PROSITE-ProRule" id="PRU01091"/>
    </source>
</evidence>
<dbReference type="PROSITE" id="PS51755">
    <property type="entry name" value="OMPR_PHOB"/>
    <property type="match status" value="1"/>
</dbReference>
<accession>A0A916ZBG9</accession>
<dbReference type="SUPFAM" id="SSF52172">
    <property type="entry name" value="CheY-like"/>
    <property type="match status" value="1"/>
</dbReference>
<dbReference type="AlphaFoldDB" id="A0A916ZBG9"/>
<dbReference type="Proteomes" id="UP000612456">
    <property type="component" value="Unassembled WGS sequence"/>
</dbReference>
<organism evidence="10 11">
    <name type="scientific">Paenibacillus nasutitermitis</name>
    <dbReference type="NCBI Taxonomy" id="1652958"/>
    <lineage>
        <taxon>Bacteria</taxon>
        <taxon>Bacillati</taxon>
        <taxon>Bacillota</taxon>
        <taxon>Bacilli</taxon>
        <taxon>Bacillales</taxon>
        <taxon>Paenibacillaceae</taxon>
        <taxon>Paenibacillus</taxon>
    </lineage>
</organism>
<dbReference type="InterPro" id="IPR001789">
    <property type="entry name" value="Sig_transdc_resp-reg_receiver"/>
</dbReference>
<keyword evidence="4 7" id="KW-0238">DNA-binding</keyword>
<evidence type="ECO:0000256" key="4">
    <source>
        <dbReference type="ARBA" id="ARBA00023125"/>
    </source>
</evidence>
<dbReference type="SMART" id="SM00862">
    <property type="entry name" value="Trans_reg_C"/>
    <property type="match status" value="1"/>
</dbReference>
<reference evidence="10" key="1">
    <citation type="journal article" date="2014" name="Int. J. Syst. Evol. Microbiol.">
        <title>Complete genome sequence of Corynebacterium casei LMG S-19264T (=DSM 44701T), isolated from a smear-ripened cheese.</title>
        <authorList>
            <consortium name="US DOE Joint Genome Institute (JGI-PGF)"/>
            <person name="Walter F."/>
            <person name="Albersmeier A."/>
            <person name="Kalinowski J."/>
            <person name="Ruckert C."/>
        </authorList>
    </citation>
    <scope>NUCLEOTIDE SEQUENCE</scope>
    <source>
        <strain evidence="10">CGMCC 1.15178</strain>
    </source>
</reference>
<dbReference type="Gene3D" id="1.10.10.10">
    <property type="entry name" value="Winged helix-like DNA-binding domain superfamily/Winged helix DNA-binding domain"/>
    <property type="match status" value="1"/>
</dbReference>
<feature type="domain" description="Response regulatory" evidence="8">
    <location>
        <begin position="16"/>
        <end position="129"/>
    </location>
</feature>
<evidence type="ECO:0000259" key="9">
    <source>
        <dbReference type="PROSITE" id="PS51755"/>
    </source>
</evidence>
<dbReference type="SMART" id="SM00448">
    <property type="entry name" value="REC"/>
    <property type="match status" value="1"/>
</dbReference>
<dbReference type="PROSITE" id="PS50110">
    <property type="entry name" value="RESPONSE_REGULATORY"/>
    <property type="match status" value="1"/>
</dbReference>
<evidence type="ECO:0000313" key="11">
    <source>
        <dbReference type="Proteomes" id="UP000612456"/>
    </source>
</evidence>
<evidence type="ECO:0000313" key="10">
    <source>
        <dbReference type="EMBL" id="GGD86441.1"/>
    </source>
</evidence>
<evidence type="ECO:0000256" key="5">
    <source>
        <dbReference type="ARBA" id="ARBA00023163"/>
    </source>
</evidence>
<feature type="modified residue" description="4-aspartylphosphate" evidence="6">
    <location>
        <position position="65"/>
    </location>
</feature>
<keyword evidence="11" id="KW-1185">Reference proteome</keyword>
<dbReference type="InterPro" id="IPR036388">
    <property type="entry name" value="WH-like_DNA-bd_sf"/>
</dbReference>
<dbReference type="GO" id="GO:0032993">
    <property type="term" value="C:protein-DNA complex"/>
    <property type="evidence" value="ECO:0007669"/>
    <property type="project" value="TreeGrafter"/>
</dbReference>
<gene>
    <name evidence="10" type="ORF">GCM10010911_51130</name>
</gene>
<dbReference type="Pfam" id="PF00072">
    <property type="entry name" value="Response_reg"/>
    <property type="match status" value="1"/>
</dbReference>
<dbReference type="GO" id="GO:0000976">
    <property type="term" value="F:transcription cis-regulatory region binding"/>
    <property type="evidence" value="ECO:0007669"/>
    <property type="project" value="TreeGrafter"/>
</dbReference>
<evidence type="ECO:0000256" key="6">
    <source>
        <dbReference type="PROSITE-ProRule" id="PRU00169"/>
    </source>
</evidence>
<dbReference type="Gene3D" id="3.40.50.2300">
    <property type="match status" value="1"/>
</dbReference>
<evidence type="ECO:0000256" key="3">
    <source>
        <dbReference type="ARBA" id="ARBA00023015"/>
    </source>
</evidence>
<dbReference type="CDD" id="cd17574">
    <property type="entry name" value="REC_OmpR"/>
    <property type="match status" value="1"/>
</dbReference>
<dbReference type="Gene3D" id="6.10.250.690">
    <property type="match status" value="1"/>
</dbReference>
<dbReference type="PANTHER" id="PTHR48111:SF32">
    <property type="entry name" value="STAGE 0 SPORULATION PROTEIN A HOMOLOG"/>
    <property type="match status" value="1"/>
</dbReference>
<proteinExistence type="predicted"/>
<dbReference type="InterPro" id="IPR011006">
    <property type="entry name" value="CheY-like_superfamily"/>
</dbReference>
<keyword evidence="3" id="KW-0805">Transcription regulation</keyword>
<dbReference type="InterPro" id="IPR001867">
    <property type="entry name" value="OmpR/PhoB-type_DNA-bd"/>
</dbReference>
<protein>
    <submittedName>
        <fullName evidence="10">DNA-binding response regulator</fullName>
    </submittedName>
</protein>
<dbReference type="InterPro" id="IPR039420">
    <property type="entry name" value="WalR-like"/>
</dbReference>
<dbReference type="Pfam" id="PF00486">
    <property type="entry name" value="Trans_reg_C"/>
    <property type="match status" value="1"/>
</dbReference>
<evidence type="ECO:0000256" key="1">
    <source>
        <dbReference type="ARBA" id="ARBA00022553"/>
    </source>
</evidence>
<name>A0A916ZBG9_9BACL</name>
<dbReference type="GO" id="GO:0005829">
    <property type="term" value="C:cytosol"/>
    <property type="evidence" value="ECO:0007669"/>
    <property type="project" value="TreeGrafter"/>
</dbReference>
<keyword evidence="1 6" id="KW-0597">Phosphoprotein</keyword>
<keyword evidence="2" id="KW-0902">Two-component regulatory system</keyword>
<feature type="domain" description="OmpR/PhoB-type" evidence="9">
    <location>
        <begin position="138"/>
        <end position="233"/>
    </location>
</feature>
<dbReference type="CDD" id="cd00383">
    <property type="entry name" value="trans_reg_C"/>
    <property type="match status" value="1"/>
</dbReference>
<reference evidence="10" key="2">
    <citation type="submission" date="2020-09" db="EMBL/GenBank/DDBJ databases">
        <authorList>
            <person name="Sun Q."/>
            <person name="Zhou Y."/>
        </authorList>
    </citation>
    <scope>NUCLEOTIDE SEQUENCE</scope>
    <source>
        <strain evidence="10">CGMCC 1.15178</strain>
    </source>
</reference>
<evidence type="ECO:0000256" key="2">
    <source>
        <dbReference type="ARBA" id="ARBA00023012"/>
    </source>
</evidence>
<feature type="DNA-binding region" description="OmpR/PhoB-type" evidence="7">
    <location>
        <begin position="138"/>
        <end position="233"/>
    </location>
</feature>
<dbReference type="EMBL" id="BMHP01000004">
    <property type="protein sequence ID" value="GGD86441.1"/>
    <property type="molecule type" value="Genomic_DNA"/>
</dbReference>